<gene>
    <name evidence="3" type="ORF">UTRI_04305</name>
</gene>
<proteinExistence type="predicted"/>
<dbReference type="InterPro" id="IPR046896">
    <property type="entry name" value="Cup1-like_N"/>
</dbReference>
<reference evidence="3 4" key="1">
    <citation type="submission" date="2018-03" db="EMBL/GenBank/DDBJ databases">
        <authorList>
            <person name="Guldener U."/>
        </authorList>
    </citation>
    <scope>NUCLEOTIDE SEQUENCE [LARGE SCALE GENOMIC DNA]</scope>
    <source>
        <strain evidence="3 4">NBRC100155</strain>
    </source>
</reference>
<dbReference type="EMBL" id="OOIN01000047">
    <property type="protein sequence ID" value="SPO32561.1"/>
    <property type="molecule type" value="Genomic_DNA"/>
</dbReference>
<organism evidence="3 4">
    <name type="scientific">Ustilago trichophora</name>
    <dbReference type="NCBI Taxonomy" id="86804"/>
    <lineage>
        <taxon>Eukaryota</taxon>
        <taxon>Fungi</taxon>
        <taxon>Dikarya</taxon>
        <taxon>Basidiomycota</taxon>
        <taxon>Ustilaginomycotina</taxon>
        <taxon>Ustilaginomycetes</taxon>
        <taxon>Ustilaginales</taxon>
        <taxon>Ustilaginaceae</taxon>
        <taxon>Ustilago</taxon>
    </lineage>
</organism>
<dbReference type="Proteomes" id="UP000324022">
    <property type="component" value="Unassembled WGS sequence"/>
</dbReference>
<dbReference type="OrthoDB" id="198652at2759"/>
<name>A0A5C3ETC2_9BASI</name>
<evidence type="ECO:0000256" key="1">
    <source>
        <dbReference type="SAM" id="MobiDB-lite"/>
    </source>
</evidence>
<evidence type="ECO:0000313" key="4">
    <source>
        <dbReference type="Proteomes" id="UP000324022"/>
    </source>
</evidence>
<dbReference type="AlphaFoldDB" id="A0A5C3ETC2"/>
<sequence>MLASTSTSSSALLTAKPSSEGLKHLYRTLLQQARLLSSTLDDPIIYTSHRFLARKNLEPLLSYPASSHLYESRWPPSTASKRILRAQTHRRQLADANYGWEHAVDRSLSLAYARSGKLRRDVLSDLSPLPSSSINEEKYPKNLRRKEFHPVLTALLTSGVSMDGAPVKSAAHLMGRPPPPWLPAEDDPLVKYFGRAMGRKRVSNANKRFVKTYLRKVKVPLDVVVVVVAGGQVVANKGLVFEHLERRARPPSEHTGSLPKRLGGAKKGIVPPEQMSGTIKPYLTNARKQVETYRSNMDSSERRKRALRMHGWSSHPKDYSRLRTRRRIYGRLLDNVPLLIVTDSASTPSDGAVGRRRKNDPLDIRARLSGLPADIKAGKIKLVKSRYAVGASNSKAKGEVVPRGLFGEEGEQQRVSLDGSEVEFLQQKGLLH</sequence>
<protein>
    <recommendedName>
        <fullName evidence="2">LYR motif-containing protein Cup1-like N-terminal domain-containing protein</fullName>
    </recommendedName>
</protein>
<feature type="region of interest" description="Disordered" evidence="1">
    <location>
        <begin position="247"/>
        <end position="279"/>
    </location>
</feature>
<evidence type="ECO:0000313" key="3">
    <source>
        <dbReference type="EMBL" id="SPO32561.1"/>
    </source>
</evidence>
<feature type="region of interest" description="Disordered" evidence="1">
    <location>
        <begin position="294"/>
        <end position="313"/>
    </location>
</feature>
<keyword evidence="4" id="KW-1185">Reference proteome</keyword>
<dbReference type="Pfam" id="PF20263">
    <property type="entry name" value="LYRM2-like"/>
    <property type="match status" value="1"/>
</dbReference>
<evidence type="ECO:0000259" key="2">
    <source>
        <dbReference type="Pfam" id="PF20263"/>
    </source>
</evidence>
<accession>A0A5C3ETC2</accession>
<feature type="domain" description="LYR motif-containing protein Cup1-like N-terminal" evidence="2">
    <location>
        <begin position="25"/>
        <end position="123"/>
    </location>
</feature>